<dbReference type="Proteomes" id="UP001454036">
    <property type="component" value="Unassembled WGS sequence"/>
</dbReference>
<evidence type="ECO:0000313" key="1">
    <source>
        <dbReference type="EMBL" id="GAA0138908.1"/>
    </source>
</evidence>
<keyword evidence="2" id="KW-1185">Reference proteome</keyword>
<proteinExistence type="predicted"/>
<gene>
    <name evidence="1" type="ORF">LIER_42556</name>
</gene>
<sequence length="115" mass="13250">MQRLEDEFEKKKSGSGCREVSLAYESETESALKKRKSCFSPIIASFGIQAGDQLDQEITRIFYTGGLPFKLARNPHYHRSYQSVTTNKIDGYVTPDYNKLKTTLLQKEKIMSRIY</sequence>
<protein>
    <submittedName>
        <fullName evidence="1">Uncharacterized protein</fullName>
    </submittedName>
</protein>
<organism evidence="1 2">
    <name type="scientific">Lithospermum erythrorhizon</name>
    <name type="common">Purple gromwell</name>
    <name type="synonym">Lithospermum officinale var. erythrorhizon</name>
    <dbReference type="NCBI Taxonomy" id="34254"/>
    <lineage>
        <taxon>Eukaryota</taxon>
        <taxon>Viridiplantae</taxon>
        <taxon>Streptophyta</taxon>
        <taxon>Embryophyta</taxon>
        <taxon>Tracheophyta</taxon>
        <taxon>Spermatophyta</taxon>
        <taxon>Magnoliopsida</taxon>
        <taxon>eudicotyledons</taxon>
        <taxon>Gunneridae</taxon>
        <taxon>Pentapetalae</taxon>
        <taxon>asterids</taxon>
        <taxon>lamiids</taxon>
        <taxon>Boraginales</taxon>
        <taxon>Boraginaceae</taxon>
        <taxon>Boraginoideae</taxon>
        <taxon>Lithospermeae</taxon>
        <taxon>Lithospermum</taxon>
    </lineage>
</organism>
<accession>A0AAV3NIY7</accession>
<dbReference type="EMBL" id="BAABME010029935">
    <property type="protein sequence ID" value="GAA0138908.1"/>
    <property type="molecule type" value="Genomic_DNA"/>
</dbReference>
<name>A0AAV3NIY7_LITER</name>
<evidence type="ECO:0000313" key="2">
    <source>
        <dbReference type="Proteomes" id="UP001454036"/>
    </source>
</evidence>
<comment type="caution">
    <text evidence="1">The sequence shown here is derived from an EMBL/GenBank/DDBJ whole genome shotgun (WGS) entry which is preliminary data.</text>
</comment>
<reference evidence="1 2" key="1">
    <citation type="submission" date="2024-01" db="EMBL/GenBank/DDBJ databases">
        <title>The complete chloroplast genome sequence of Lithospermum erythrorhizon: insights into the phylogenetic relationship among Boraginaceae species and the maternal lineages of purple gromwells.</title>
        <authorList>
            <person name="Okada T."/>
            <person name="Watanabe K."/>
        </authorList>
    </citation>
    <scope>NUCLEOTIDE SEQUENCE [LARGE SCALE GENOMIC DNA]</scope>
</reference>
<dbReference type="AlphaFoldDB" id="A0AAV3NIY7"/>